<comment type="caution">
    <text evidence="4">The sequence shown here is derived from an EMBL/GenBank/DDBJ whole genome shotgun (WGS) entry which is preliminary data.</text>
</comment>
<dbReference type="Pfam" id="PF13561">
    <property type="entry name" value="adh_short_C2"/>
    <property type="match status" value="1"/>
</dbReference>
<protein>
    <submittedName>
        <fullName evidence="4">3-oxoacyl-[acyl-carrier protein] reductase</fullName>
    </submittedName>
</protein>
<evidence type="ECO:0000256" key="1">
    <source>
        <dbReference type="ARBA" id="ARBA00006484"/>
    </source>
</evidence>
<dbReference type="InterPro" id="IPR050259">
    <property type="entry name" value="SDR"/>
</dbReference>
<sequence length="252" mass="26492">MGVQWDFSGKRALITGGSRGIGREIVQLLARSGAEVFFTYKSDHDAAEGLIRLCSGYAVRVHAFKCDHADEADIVRSRHLILEASGGQLDYLVNNVGITADAPMVRMTSSQWQDVLSTNLTGGFVLTQGLIRALAVARGSIVNMTSVAGMTGASGQVNYAAAKAGIIGMTKALAKETAGLGIRVNAVAPGYIATDMTRGMPIRMQALAEKASPMRRHGRPEEIASTVAFLLSEAASYITGHVLVADGGLTLA</sequence>
<keyword evidence="5" id="KW-1185">Reference proteome</keyword>
<dbReference type="PRINTS" id="PR00081">
    <property type="entry name" value="GDHRDH"/>
</dbReference>
<evidence type="ECO:0000313" key="5">
    <source>
        <dbReference type="Proteomes" id="UP000246635"/>
    </source>
</evidence>
<name>A0A2V2YWR7_9BACL</name>
<dbReference type="Gene3D" id="3.40.50.720">
    <property type="entry name" value="NAD(P)-binding Rossmann-like Domain"/>
    <property type="match status" value="1"/>
</dbReference>
<dbReference type="PANTHER" id="PTHR42879">
    <property type="entry name" value="3-OXOACYL-(ACYL-CARRIER-PROTEIN) REDUCTASE"/>
    <property type="match status" value="1"/>
</dbReference>
<dbReference type="Proteomes" id="UP000246635">
    <property type="component" value="Unassembled WGS sequence"/>
</dbReference>
<dbReference type="FunFam" id="3.40.50.720:FF:000173">
    <property type="entry name" value="3-oxoacyl-[acyl-carrier protein] reductase"/>
    <property type="match status" value="1"/>
</dbReference>
<dbReference type="PANTHER" id="PTHR42879:SF2">
    <property type="entry name" value="3-OXOACYL-[ACYL-CARRIER-PROTEIN] REDUCTASE FABG"/>
    <property type="match status" value="1"/>
</dbReference>
<evidence type="ECO:0000259" key="3">
    <source>
        <dbReference type="SMART" id="SM00822"/>
    </source>
</evidence>
<dbReference type="GO" id="GO:0032787">
    <property type="term" value="P:monocarboxylic acid metabolic process"/>
    <property type="evidence" value="ECO:0007669"/>
    <property type="project" value="UniProtKB-ARBA"/>
</dbReference>
<dbReference type="SUPFAM" id="SSF51735">
    <property type="entry name" value="NAD(P)-binding Rossmann-fold domains"/>
    <property type="match status" value="1"/>
</dbReference>
<organism evidence="4 5">
    <name type="scientific">Paenibacillus cellulosilyticus</name>
    <dbReference type="NCBI Taxonomy" id="375489"/>
    <lineage>
        <taxon>Bacteria</taxon>
        <taxon>Bacillati</taxon>
        <taxon>Bacillota</taxon>
        <taxon>Bacilli</taxon>
        <taxon>Bacillales</taxon>
        <taxon>Paenibacillaceae</taxon>
        <taxon>Paenibacillus</taxon>
    </lineage>
</organism>
<dbReference type="PRINTS" id="PR00080">
    <property type="entry name" value="SDRFAMILY"/>
</dbReference>
<dbReference type="NCBIfam" id="NF009466">
    <property type="entry name" value="PRK12826.1-2"/>
    <property type="match status" value="1"/>
</dbReference>
<dbReference type="InterPro" id="IPR020904">
    <property type="entry name" value="Sc_DH/Rdtase_CS"/>
</dbReference>
<evidence type="ECO:0000256" key="2">
    <source>
        <dbReference type="ARBA" id="ARBA00023002"/>
    </source>
</evidence>
<feature type="domain" description="Ketoreductase" evidence="3">
    <location>
        <begin position="10"/>
        <end position="195"/>
    </location>
</feature>
<dbReference type="EMBL" id="QGTQ01000007">
    <property type="protein sequence ID" value="PWW03239.1"/>
    <property type="molecule type" value="Genomic_DNA"/>
</dbReference>
<dbReference type="PROSITE" id="PS00061">
    <property type="entry name" value="ADH_SHORT"/>
    <property type="match status" value="1"/>
</dbReference>
<dbReference type="AlphaFoldDB" id="A0A2V2YWR7"/>
<dbReference type="SMART" id="SM00822">
    <property type="entry name" value="PKS_KR"/>
    <property type="match status" value="1"/>
</dbReference>
<evidence type="ECO:0000313" key="4">
    <source>
        <dbReference type="EMBL" id="PWW03239.1"/>
    </source>
</evidence>
<reference evidence="4 5" key="1">
    <citation type="submission" date="2018-05" db="EMBL/GenBank/DDBJ databases">
        <title>Genomic Encyclopedia of Type Strains, Phase III (KMG-III): the genomes of soil and plant-associated and newly described type strains.</title>
        <authorList>
            <person name="Whitman W."/>
        </authorList>
    </citation>
    <scope>NUCLEOTIDE SEQUENCE [LARGE SCALE GENOMIC DNA]</scope>
    <source>
        <strain evidence="4 5">CECT 5696</strain>
    </source>
</reference>
<proteinExistence type="inferred from homology"/>
<dbReference type="OrthoDB" id="9805904at2"/>
<dbReference type="InterPro" id="IPR057326">
    <property type="entry name" value="KR_dom"/>
</dbReference>
<keyword evidence="2" id="KW-0560">Oxidoreductase</keyword>
<gene>
    <name evidence="4" type="ORF">DFQ01_107136</name>
</gene>
<accession>A0A2V2YWR7</accession>
<comment type="similarity">
    <text evidence="1">Belongs to the short-chain dehydrogenases/reductases (SDR) family.</text>
</comment>
<dbReference type="InterPro" id="IPR002347">
    <property type="entry name" value="SDR_fam"/>
</dbReference>
<dbReference type="RefSeq" id="WP_110044131.1">
    <property type="nucleotide sequence ID" value="NZ_CP054612.1"/>
</dbReference>
<dbReference type="InterPro" id="IPR036291">
    <property type="entry name" value="NAD(P)-bd_dom_sf"/>
</dbReference>
<dbReference type="GO" id="GO:0016491">
    <property type="term" value="F:oxidoreductase activity"/>
    <property type="evidence" value="ECO:0007669"/>
    <property type="project" value="UniProtKB-KW"/>
</dbReference>